<accession>A0AAP4TWD5</accession>
<feature type="region of interest" description="Disordered" evidence="3">
    <location>
        <begin position="422"/>
        <end position="473"/>
    </location>
</feature>
<evidence type="ECO:0000256" key="1">
    <source>
        <dbReference type="ARBA" id="ARBA00012528"/>
    </source>
</evidence>
<dbReference type="CDD" id="cd01949">
    <property type="entry name" value="GGDEF"/>
    <property type="match status" value="1"/>
</dbReference>
<feature type="transmembrane region" description="Helical" evidence="4">
    <location>
        <begin position="96"/>
        <end position="112"/>
    </location>
</feature>
<evidence type="ECO:0000313" key="6">
    <source>
        <dbReference type="EMBL" id="MDO6670979.1"/>
    </source>
</evidence>
<reference evidence="6" key="1">
    <citation type="submission" date="2023-07" db="EMBL/GenBank/DDBJ databases">
        <title>Genome content predicts the carbon catabolic preferences of heterotrophic bacteria.</title>
        <authorList>
            <person name="Gralka M."/>
        </authorList>
    </citation>
    <scope>NUCLEOTIDE SEQUENCE</scope>
    <source>
        <strain evidence="6">C2R13</strain>
    </source>
</reference>
<dbReference type="GO" id="GO:0052621">
    <property type="term" value="F:diguanylate cyclase activity"/>
    <property type="evidence" value="ECO:0007669"/>
    <property type="project" value="UniProtKB-EC"/>
</dbReference>
<dbReference type="EC" id="2.7.7.65" evidence="1"/>
<dbReference type="Proteomes" id="UP001170481">
    <property type="component" value="Unassembled WGS sequence"/>
</dbReference>
<proteinExistence type="predicted"/>
<dbReference type="GO" id="GO:1902201">
    <property type="term" value="P:negative regulation of bacterial-type flagellum-dependent cell motility"/>
    <property type="evidence" value="ECO:0007669"/>
    <property type="project" value="TreeGrafter"/>
</dbReference>
<dbReference type="InterPro" id="IPR029787">
    <property type="entry name" value="Nucleotide_cyclase"/>
</dbReference>
<dbReference type="RefSeq" id="WP_303592821.1">
    <property type="nucleotide sequence ID" value="NZ_JAUORK010000002.1"/>
</dbReference>
<sequence>MSRAVMGCWSLIIFQLMFVLYDTVYAPVAMPVTENLAVMLRLYVCIALVILVLVLKSEVCRPVGREALLVATLWGVIGLAAWLAVRENHLRCFPELYALGVVPLVGIVLMQLRFVAALVLSAGGMAIVISVALGVAMPYAHMDFAIAFVFMAFCLFSLIASFRIEFSARHAYLMTSIDQLRLQDVESRNAELQEMACLDPLTQLYNRRYLIEVLKQHHGDAQQAKNGVSASHPVPPLPCLALMMMDVDHFKAFNDHYGHVAGDNCLYQIAQALQETLDREKGAGIAGALEGKEAALASVVRFGGEEFTALVAVRDLEHARSLAEAMRYAIKSLKLPHRESELGVVTLSVGLCVIPLSRLLEGEGMEDEMTRDMAVETLLSRWVDQADKGLYRAKRHGRNRTCVQRGNGNGKARAQVSDDLRDDLHDGLRDGLHDGLGDERQAAQQGERQNAQHDEQKAELPDHRPPMGGAGLS</sequence>
<keyword evidence="4" id="KW-0472">Membrane</keyword>
<dbReference type="EMBL" id="JAUORK010000002">
    <property type="protein sequence ID" value="MDO6670979.1"/>
    <property type="molecule type" value="Genomic_DNA"/>
</dbReference>
<keyword evidence="4" id="KW-0812">Transmembrane</keyword>
<dbReference type="PANTHER" id="PTHR45138:SF9">
    <property type="entry name" value="DIGUANYLATE CYCLASE DGCM-RELATED"/>
    <property type="match status" value="1"/>
</dbReference>
<feature type="transmembrane region" description="Helical" evidence="4">
    <location>
        <begin position="36"/>
        <end position="55"/>
    </location>
</feature>
<feature type="domain" description="GGDEF" evidence="5">
    <location>
        <begin position="238"/>
        <end position="406"/>
    </location>
</feature>
<feature type="compositionally biased region" description="Basic and acidic residues" evidence="3">
    <location>
        <begin position="450"/>
        <end position="465"/>
    </location>
</feature>
<organism evidence="6 7">
    <name type="scientific">Cobetia amphilecti</name>
    <dbReference type="NCBI Taxonomy" id="1055104"/>
    <lineage>
        <taxon>Bacteria</taxon>
        <taxon>Pseudomonadati</taxon>
        <taxon>Pseudomonadota</taxon>
        <taxon>Gammaproteobacteria</taxon>
        <taxon>Oceanospirillales</taxon>
        <taxon>Halomonadaceae</taxon>
        <taxon>Cobetia</taxon>
    </lineage>
</organism>
<evidence type="ECO:0000259" key="5">
    <source>
        <dbReference type="PROSITE" id="PS50887"/>
    </source>
</evidence>
<feature type="transmembrane region" description="Helical" evidence="4">
    <location>
        <begin position="7"/>
        <end position="30"/>
    </location>
</feature>
<evidence type="ECO:0000256" key="2">
    <source>
        <dbReference type="ARBA" id="ARBA00034247"/>
    </source>
</evidence>
<feature type="transmembrane region" description="Helical" evidence="4">
    <location>
        <begin position="145"/>
        <end position="164"/>
    </location>
</feature>
<evidence type="ECO:0000313" key="7">
    <source>
        <dbReference type="Proteomes" id="UP001170481"/>
    </source>
</evidence>
<feature type="transmembrane region" description="Helical" evidence="4">
    <location>
        <begin position="119"/>
        <end position="139"/>
    </location>
</feature>
<comment type="catalytic activity">
    <reaction evidence="2">
        <text>2 GTP = 3',3'-c-di-GMP + 2 diphosphate</text>
        <dbReference type="Rhea" id="RHEA:24898"/>
        <dbReference type="ChEBI" id="CHEBI:33019"/>
        <dbReference type="ChEBI" id="CHEBI:37565"/>
        <dbReference type="ChEBI" id="CHEBI:58805"/>
        <dbReference type="EC" id="2.7.7.65"/>
    </reaction>
</comment>
<dbReference type="SMART" id="SM00267">
    <property type="entry name" value="GGDEF"/>
    <property type="match status" value="1"/>
</dbReference>
<dbReference type="GO" id="GO:0043709">
    <property type="term" value="P:cell adhesion involved in single-species biofilm formation"/>
    <property type="evidence" value="ECO:0007669"/>
    <property type="project" value="TreeGrafter"/>
</dbReference>
<dbReference type="InterPro" id="IPR000160">
    <property type="entry name" value="GGDEF_dom"/>
</dbReference>
<dbReference type="PROSITE" id="PS50887">
    <property type="entry name" value="GGDEF"/>
    <property type="match status" value="1"/>
</dbReference>
<evidence type="ECO:0000256" key="3">
    <source>
        <dbReference type="SAM" id="MobiDB-lite"/>
    </source>
</evidence>
<dbReference type="Gene3D" id="3.30.70.270">
    <property type="match status" value="1"/>
</dbReference>
<protein>
    <recommendedName>
        <fullName evidence="1">diguanylate cyclase</fullName>
        <ecNumber evidence="1">2.7.7.65</ecNumber>
    </recommendedName>
</protein>
<dbReference type="AlphaFoldDB" id="A0AAP4TWD5"/>
<keyword evidence="6" id="KW-0808">Transferase</keyword>
<dbReference type="PANTHER" id="PTHR45138">
    <property type="entry name" value="REGULATORY COMPONENTS OF SENSORY TRANSDUCTION SYSTEM"/>
    <property type="match status" value="1"/>
</dbReference>
<feature type="transmembrane region" description="Helical" evidence="4">
    <location>
        <begin position="67"/>
        <end position="84"/>
    </location>
</feature>
<evidence type="ECO:0000256" key="4">
    <source>
        <dbReference type="SAM" id="Phobius"/>
    </source>
</evidence>
<dbReference type="SUPFAM" id="SSF55073">
    <property type="entry name" value="Nucleotide cyclase"/>
    <property type="match status" value="1"/>
</dbReference>
<dbReference type="NCBIfam" id="TIGR00254">
    <property type="entry name" value="GGDEF"/>
    <property type="match status" value="1"/>
</dbReference>
<dbReference type="Pfam" id="PF00990">
    <property type="entry name" value="GGDEF"/>
    <property type="match status" value="1"/>
</dbReference>
<comment type="caution">
    <text evidence="6">The sequence shown here is derived from an EMBL/GenBank/DDBJ whole genome shotgun (WGS) entry which is preliminary data.</text>
</comment>
<keyword evidence="6" id="KW-0548">Nucleotidyltransferase</keyword>
<dbReference type="InterPro" id="IPR050469">
    <property type="entry name" value="Diguanylate_Cyclase"/>
</dbReference>
<keyword evidence="4" id="KW-1133">Transmembrane helix</keyword>
<feature type="compositionally biased region" description="Basic and acidic residues" evidence="3">
    <location>
        <begin position="422"/>
        <end position="441"/>
    </location>
</feature>
<name>A0AAP4TWD5_9GAMM</name>
<dbReference type="InterPro" id="IPR043128">
    <property type="entry name" value="Rev_trsase/Diguanyl_cyclase"/>
</dbReference>
<gene>
    <name evidence="6" type="ORF">Q4535_02490</name>
</gene>
<dbReference type="GO" id="GO:0005886">
    <property type="term" value="C:plasma membrane"/>
    <property type="evidence" value="ECO:0007669"/>
    <property type="project" value="TreeGrafter"/>
</dbReference>